<protein>
    <recommendedName>
        <fullName evidence="2">histidine kinase</fullName>
        <ecNumber evidence="2">2.7.13.3</ecNumber>
    </recommendedName>
</protein>
<evidence type="ECO:0000256" key="5">
    <source>
        <dbReference type="ARBA" id="ARBA00023012"/>
    </source>
</evidence>
<dbReference type="Gene3D" id="3.30.565.10">
    <property type="entry name" value="Histidine kinase-like ATPase, C-terminal domain"/>
    <property type="match status" value="1"/>
</dbReference>
<dbReference type="Pfam" id="PF02518">
    <property type="entry name" value="HATPase_c"/>
    <property type="match status" value="1"/>
</dbReference>
<reference evidence="7 8" key="1">
    <citation type="submission" date="2017-07" db="EMBL/GenBank/DDBJ databases">
        <title>Draft whole genome sequences of clinical Proprionibacteriaceae strains.</title>
        <authorList>
            <person name="Bernier A.-M."/>
            <person name="Bernard K."/>
            <person name="Domingo M.-C."/>
        </authorList>
    </citation>
    <scope>NUCLEOTIDE SEQUENCE [LARGE SCALE GENOMIC DNA]</scope>
    <source>
        <strain evidence="7 8">NML 130396</strain>
    </source>
</reference>
<evidence type="ECO:0000256" key="4">
    <source>
        <dbReference type="ARBA" id="ARBA00022777"/>
    </source>
</evidence>
<dbReference type="CDD" id="cd16917">
    <property type="entry name" value="HATPase_UhpB-NarQ-NarX-like"/>
    <property type="match status" value="1"/>
</dbReference>
<organism evidence="7 8">
    <name type="scientific">Enemella dayhoffiae</name>
    <dbReference type="NCBI Taxonomy" id="2016507"/>
    <lineage>
        <taxon>Bacteria</taxon>
        <taxon>Bacillati</taxon>
        <taxon>Actinomycetota</taxon>
        <taxon>Actinomycetes</taxon>
        <taxon>Propionibacteriales</taxon>
        <taxon>Propionibacteriaceae</taxon>
        <taxon>Enemella</taxon>
    </lineage>
</organism>
<dbReference type="Proteomes" id="UP000216311">
    <property type="component" value="Unassembled WGS sequence"/>
</dbReference>
<comment type="caution">
    <text evidence="7">The sequence shown here is derived from an EMBL/GenBank/DDBJ whole genome shotgun (WGS) entry which is preliminary data.</text>
</comment>
<evidence type="ECO:0000313" key="7">
    <source>
        <dbReference type="EMBL" id="OYO23886.1"/>
    </source>
</evidence>
<dbReference type="SUPFAM" id="SSF55874">
    <property type="entry name" value="ATPase domain of HSP90 chaperone/DNA topoisomerase II/histidine kinase"/>
    <property type="match status" value="1"/>
</dbReference>
<dbReference type="PANTHER" id="PTHR24421">
    <property type="entry name" value="NITRATE/NITRITE SENSOR PROTEIN NARX-RELATED"/>
    <property type="match status" value="1"/>
</dbReference>
<evidence type="ECO:0000256" key="2">
    <source>
        <dbReference type="ARBA" id="ARBA00012438"/>
    </source>
</evidence>
<gene>
    <name evidence="7" type="ORF">CGZ93_05040</name>
</gene>
<evidence type="ECO:0000313" key="8">
    <source>
        <dbReference type="Proteomes" id="UP000216311"/>
    </source>
</evidence>
<keyword evidence="8" id="KW-1185">Reference proteome</keyword>
<dbReference type="InterPro" id="IPR003594">
    <property type="entry name" value="HATPase_dom"/>
</dbReference>
<dbReference type="InterPro" id="IPR050482">
    <property type="entry name" value="Sensor_HK_TwoCompSys"/>
</dbReference>
<feature type="domain" description="Histidine kinase/HSP90-like ATPase" evidence="6">
    <location>
        <begin position="46"/>
        <end position="133"/>
    </location>
</feature>
<accession>A0A255H9I3</accession>
<evidence type="ECO:0000256" key="1">
    <source>
        <dbReference type="ARBA" id="ARBA00000085"/>
    </source>
</evidence>
<proteinExistence type="predicted"/>
<comment type="catalytic activity">
    <reaction evidence="1">
        <text>ATP + protein L-histidine = ADP + protein N-phospho-L-histidine.</text>
        <dbReference type="EC" id="2.7.13.3"/>
    </reaction>
</comment>
<keyword evidence="3" id="KW-0808">Transferase</keyword>
<sequence>MAALRAPTGFGESMAELVRVHRDSGGTVQLEVTGAPRSLPEQADQAARRVVQELLTNARKHAPDQPVDLEVSWSTGSLTISATNPLGPERGYAGGLGQGLRGIGERCRALGGRLSAGRTPDDEFTVTCSLPLEA</sequence>
<dbReference type="AlphaFoldDB" id="A0A255H9I3"/>
<dbReference type="EMBL" id="NMVQ01000006">
    <property type="protein sequence ID" value="OYO23886.1"/>
    <property type="molecule type" value="Genomic_DNA"/>
</dbReference>
<keyword evidence="4" id="KW-0418">Kinase</keyword>
<dbReference type="GO" id="GO:0004673">
    <property type="term" value="F:protein histidine kinase activity"/>
    <property type="evidence" value="ECO:0007669"/>
    <property type="project" value="UniProtKB-EC"/>
</dbReference>
<dbReference type="PANTHER" id="PTHR24421:SF10">
    <property type="entry name" value="NITRATE_NITRITE SENSOR PROTEIN NARQ"/>
    <property type="match status" value="1"/>
</dbReference>
<dbReference type="OrthoDB" id="227596at2"/>
<keyword evidence="5" id="KW-0902">Two-component regulatory system</keyword>
<dbReference type="InterPro" id="IPR036890">
    <property type="entry name" value="HATPase_C_sf"/>
</dbReference>
<dbReference type="GO" id="GO:0000160">
    <property type="term" value="P:phosphorelay signal transduction system"/>
    <property type="evidence" value="ECO:0007669"/>
    <property type="project" value="UniProtKB-KW"/>
</dbReference>
<dbReference type="RefSeq" id="WP_094363070.1">
    <property type="nucleotide sequence ID" value="NZ_NMVQ01000006.1"/>
</dbReference>
<evidence type="ECO:0000259" key="6">
    <source>
        <dbReference type="Pfam" id="PF02518"/>
    </source>
</evidence>
<evidence type="ECO:0000256" key="3">
    <source>
        <dbReference type="ARBA" id="ARBA00022679"/>
    </source>
</evidence>
<dbReference type="EC" id="2.7.13.3" evidence="2"/>
<name>A0A255H9I3_9ACTN</name>